<dbReference type="GO" id="GO:0006310">
    <property type="term" value="P:DNA recombination"/>
    <property type="evidence" value="ECO:0007669"/>
    <property type="project" value="UniProtKB-KW"/>
</dbReference>
<evidence type="ECO:0000256" key="3">
    <source>
        <dbReference type="SAM" id="MobiDB-lite"/>
    </source>
</evidence>
<dbReference type="Proteomes" id="UP000464178">
    <property type="component" value="Chromosome"/>
</dbReference>
<sequence>MPNLRKITFEGQTLSLTHWSKLKKIPVATIASRLKAGWSVEDALTVPVDRRYSRGGGRRAKDAGPRPCPEMKKHPTTGQAYCRWHANGKDNWAYFGEWGSPEASRKYRRFSLEWAAGGVSAALVAGNAQISDLVTLWIEHCARTYVKYGKPTSEVHCNRSAMRHMNELYGDIPAELFTVPMLRAVREAMIAQPWARKTVNDNVARIIRAFGWAAGEGIVPQSVHQGLELIDTLAAGRRDDVVESEPVDPVPEKSIEAVLDGDRLHPTPKRRAVLVAMIRTQLSAGLRPGELCGLCPEDLDRSQVPWRYEVVEYNKMLHKDVRRVVFFGPRARASLDPLLSVCAAGEKVFRFPPWRRGAAWTPVSVAIYRGRIAGACEAAKVPIWTPNQLRHNRATEVMDIYESDQATAAVLGNTPEVARQIYAHRAGESVARRIAEQTG</sequence>
<dbReference type="Gene3D" id="1.10.443.10">
    <property type="entry name" value="Intergrase catalytic core"/>
    <property type="match status" value="1"/>
</dbReference>
<dbReference type="RefSeq" id="WP_162667601.1">
    <property type="nucleotide sequence ID" value="NZ_LR593886.1"/>
</dbReference>
<evidence type="ECO:0000256" key="1">
    <source>
        <dbReference type="ARBA" id="ARBA00023125"/>
    </source>
</evidence>
<evidence type="ECO:0000313" key="5">
    <source>
        <dbReference type="EMBL" id="VTR92786.1"/>
    </source>
</evidence>
<dbReference type="EMBL" id="LR593886">
    <property type="protein sequence ID" value="VTR92786.1"/>
    <property type="molecule type" value="Genomic_DNA"/>
</dbReference>
<dbReference type="InterPro" id="IPR011010">
    <property type="entry name" value="DNA_brk_join_enz"/>
</dbReference>
<feature type="compositionally biased region" description="Basic and acidic residues" evidence="3">
    <location>
        <begin position="59"/>
        <end position="73"/>
    </location>
</feature>
<dbReference type="InterPro" id="IPR002104">
    <property type="entry name" value="Integrase_catalytic"/>
</dbReference>
<evidence type="ECO:0000256" key="2">
    <source>
        <dbReference type="ARBA" id="ARBA00023172"/>
    </source>
</evidence>
<evidence type="ECO:0000313" key="6">
    <source>
        <dbReference type="Proteomes" id="UP000464178"/>
    </source>
</evidence>
<dbReference type="AlphaFoldDB" id="A0A6P2CWL7"/>
<dbReference type="GO" id="GO:0015074">
    <property type="term" value="P:DNA integration"/>
    <property type="evidence" value="ECO:0007669"/>
    <property type="project" value="InterPro"/>
</dbReference>
<dbReference type="CDD" id="cd00397">
    <property type="entry name" value="DNA_BRE_C"/>
    <property type="match status" value="1"/>
</dbReference>
<feature type="domain" description="Tyr recombinase" evidence="4">
    <location>
        <begin position="245"/>
        <end position="435"/>
    </location>
</feature>
<organism evidence="5 6">
    <name type="scientific">Gemmata massiliana</name>
    <dbReference type="NCBI Taxonomy" id="1210884"/>
    <lineage>
        <taxon>Bacteria</taxon>
        <taxon>Pseudomonadati</taxon>
        <taxon>Planctomycetota</taxon>
        <taxon>Planctomycetia</taxon>
        <taxon>Gemmatales</taxon>
        <taxon>Gemmataceae</taxon>
        <taxon>Gemmata</taxon>
    </lineage>
</organism>
<dbReference type="InterPro" id="IPR013762">
    <property type="entry name" value="Integrase-like_cat_sf"/>
</dbReference>
<keyword evidence="1" id="KW-0238">DNA-binding</keyword>
<dbReference type="GO" id="GO:0003677">
    <property type="term" value="F:DNA binding"/>
    <property type="evidence" value="ECO:0007669"/>
    <property type="project" value="UniProtKB-KW"/>
</dbReference>
<protein>
    <recommendedName>
        <fullName evidence="4">Tyr recombinase domain-containing protein</fullName>
    </recommendedName>
</protein>
<reference evidence="5 6" key="1">
    <citation type="submission" date="2019-05" db="EMBL/GenBank/DDBJ databases">
        <authorList>
            <consortium name="Science for Life Laboratories"/>
        </authorList>
    </citation>
    <scope>NUCLEOTIDE SEQUENCE [LARGE SCALE GENOMIC DNA]</scope>
    <source>
        <strain evidence="5">Soil9</strain>
    </source>
</reference>
<gene>
    <name evidence="5" type="ORF">SOIL9_49280</name>
</gene>
<evidence type="ECO:0000259" key="4">
    <source>
        <dbReference type="PROSITE" id="PS51898"/>
    </source>
</evidence>
<keyword evidence="2" id="KW-0233">DNA recombination</keyword>
<dbReference type="InterPro" id="IPR010998">
    <property type="entry name" value="Integrase_recombinase_N"/>
</dbReference>
<dbReference type="PROSITE" id="PS51898">
    <property type="entry name" value="TYR_RECOMBINASE"/>
    <property type="match status" value="1"/>
</dbReference>
<proteinExistence type="predicted"/>
<keyword evidence="6" id="KW-1185">Reference proteome</keyword>
<dbReference type="SUPFAM" id="SSF56349">
    <property type="entry name" value="DNA breaking-rejoining enzymes"/>
    <property type="match status" value="1"/>
</dbReference>
<dbReference type="Gene3D" id="1.10.150.130">
    <property type="match status" value="1"/>
</dbReference>
<name>A0A6P2CWL7_9BACT</name>
<dbReference type="KEGG" id="gms:SOIL9_49280"/>
<accession>A0A6P2CWL7</accession>
<feature type="region of interest" description="Disordered" evidence="3">
    <location>
        <begin position="52"/>
        <end position="74"/>
    </location>
</feature>